<evidence type="ECO:0000313" key="1">
    <source>
        <dbReference type="EMBL" id="PIO73819.1"/>
    </source>
</evidence>
<keyword evidence="2" id="KW-1185">Reference proteome</keyword>
<reference evidence="1 2" key="1">
    <citation type="submission" date="2015-09" db="EMBL/GenBank/DDBJ databases">
        <title>Draft genome of the parasitic nematode Teladorsagia circumcincta isolate WARC Sus (inbred).</title>
        <authorList>
            <person name="Mitreva M."/>
        </authorList>
    </citation>
    <scope>NUCLEOTIDE SEQUENCE [LARGE SCALE GENOMIC DNA]</scope>
    <source>
        <strain evidence="1 2">S</strain>
    </source>
</reference>
<dbReference type="AlphaFoldDB" id="A0A2G9UUB0"/>
<name>A0A2G9UUB0_TELCI</name>
<protein>
    <submittedName>
        <fullName evidence="1">Uncharacterized protein</fullName>
    </submittedName>
</protein>
<evidence type="ECO:0000313" key="2">
    <source>
        <dbReference type="Proteomes" id="UP000230423"/>
    </source>
</evidence>
<proteinExistence type="predicted"/>
<dbReference type="EMBL" id="KZ345383">
    <property type="protein sequence ID" value="PIO73819.1"/>
    <property type="molecule type" value="Genomic_DNA"/>
</dbReference>
<gene>
    <name evidence="1" type="ORF">TELCIR_04204</name>
</gene>
<organism evidence="1 2">
    <name type="scientific">Teladorsagia circumcincta</name>
    <name type="common">Brown stomach worm</name>
    <name type="synonym">Ostertagia circumcincta</name>
    <dbReference type="NCBI Taxonomy" id="45464"/>
    <lineage>
        <taxon>Eukaryota</taxon>
        <taxon>Metazoa</taxon>
        <taxon>Ecdysozoa</taxon>
        <taxon>Nematoda</taxon>
        <taxon>Chromadorea</taxon>
        <taxon>Rhabditida</taxon>
        <taxon>Rhabditina</taxon>
        <taxon>Rhabditomorpha</taxon>
        <taxon>Strongyloidea</taxon>
        <taxon>Trichostrongylidae</taxon>
        <taxon>Teladorsagia</taxon>
    </lineage>
</organism>
<sequence>MDLKTDKLSFPALHSRIDWQASNHELLQISRNCLGYFKSRS</sequence>
<accession>A0A2G9UUB0</accession>
<dbReference type="Proteomes" id="UP000230423">
    <property type="component" value="Unassembled WGS sequence"/>
</dbReference>